<evidence type="ECO:0000313" key="2">
    <source>
        <dbReference type="Proteomes" id="UP000321790"/>
    </source>
</evidence>
<proteinExistence type="predicted"/>
<comment type="caution">
    <text evidence="1">The sequence shown here is derived from an EMBL/GenBank/DDBJ whole genome shotgun (WGS) entry which is preliminary data.</text>
</comment>
<gene>
    <name evidence="1" type="ORF">FUA26_03040</name>
</gene>
<name>A0A5C7AZ86_9FLAO</name>
<organism evidence="1 2">
    <name type="scientific">Seonamhaeicola algicola</name>
    <dbReference type="NCBI Taxonomy" id="1719036"/>
    <lineage>
        <taxon>Bacteria</taxon>
        <taxon>Pseudomonadati</taxon>
        <taxon>Bacteroidota</taxon>
        <taxon>Flavobacteriia</taxon>
        <taxon>Flavobacteriales</taxon>
        <taxon>Flavobacteriaceae</taxon>
    </lineage>
</organism>
<dbReference type="Proteomes" id="UP000321790">
    <property type="component" value="Unassembled WGS sequence"/>
</dbReference>
<evidence type="ECO:0000313" key="1">
    <source>
        <dbReference type="EMBL" id="TXE12789.1"/>
    </source>
</evidence>
<sequence length="144" mass="16094">MKSLSHTNTLMGMLAILLFNVAIGFSQPKRLSEPKRISNIKTVDHFVTQSFDLYNKIYVYDSLTTAGVEIPSELEAEVVTRAEKNIDSLLEVLPDLFEDLTDDGAYLKKLKATANLNKSKKALKYCLKTVKGYAAGTKTEEDEE</sequence>
<keyword evidence="2" id="KW-1185">Reference proteome</keyword>
<reference evidence="2" key="1">
    <citation type="submission" date="2019-08" db="EMBL/GenBank/DDBJ databases">
        <title>Seonamhaeicola sediminis sp. nov., isolated from marine sediment.</title>
        <authorList>
            <person name="Cao W.R."/>
        </authorList>
    </citation>
    <scope>NUCLEOTIDE SEQUENCE [LARGE SCALE GENOMIC DNA]</scope>
    <source>
        <strain evidence="2">Gy8</strain>
    </source>
</reference>
<dbReference type="RefSeq" id="WP_147131402.1">
    <property type="nucleotide sequence ID" value="NZ_VOSC01000012.1"/>
</dbReference>
<accession>A0A5C7AZ86</accession>
<dbReference type="OrthoDB" id="1454175at2"/>
<dbReference type="EMBL" id="VOSC01000012">
    <property type="protein sequence ID" value="TXE12789.1"/>
    <property type="molecule type" value="Genomic_DNA"/>
</dbReference>
<dbReference type="AlphaFoldDB" id="A0A5C7AZ86"/>
<protein>
    <submittedName>
        <fullName evidence="1">Uncharacterized protein</fullName>
    </submittedName>
</protein>